<dbReference type="Gene3D" id="3.80.10.10">
    <property type="entry name" value="Ribonuclease Inhibitor"/>
    <property type="match status" value="3"/>
</dbReference>
<comment type="similarity">
    <text evidence="1">Belongs to the disease resistance NB-LRR family.</text>
</comment>
<dbReference type="GO" id="GO:0042742">
    <property type="term" value="P:defense response to bacterium"/>
    <property type="evidence" value="ECO:0007669"/>
    <property type="project" value="UniProtKB-ARBA"/>
</dbReference>
<evidence type="ECO:0000313" key="12">
    <source>
        <dbReference type="Proteomes" id="UP000026961"/>
    </source>
</evidence>
<dbReference type="InterPro" id="IPR036388">
    <property type="entry name" value="WH-like_DNA-bd_sf"/>
</dbReference>
<dbReference type="GO" id="GO:0009626">
    <property type="term" value="P:plant-type hypersensitive response"/>
    <property type="evidence" value="ECO:0007669"/>
    <property type="project" value="UniProtKB-ARBA"/>
</dbReference>
<dbReference type="InterPro" id="IPR056789">
    <property type="entry name" value="LRR_R13L1-DRL21"/>
</dbReference>
<evidence type="ECO:0000256" key="4">
    <source>
        <dbReference type="ARBA" id="ARBA00022741"/>
    </source>
</evidence>
<dbReference type="STRING" id="40148.A0A0D9ZFT6"/>
<proteinExistence type="inferred from homology"/>
<keyword evidence="12" id="KW-1185">Reference proteome</keyword>
<dbReference type="InterPro" id="IPR041118">
    <property type="entry name" value="Rx_N"/>
</dbReference>
<accession>A0A0D9ZFT6</accession>
<evidence type="ECO:0000256" key="6">
    <source>
        <dbReference type="ARBA" id="ARBA00022840"/>
    </source>
</evidence>
<keyword evidence="4" id="KW-0547">Nucleotide-binding</keyword>
<evidence type="ECO:0000256" key="3">
    <source>
        <dbReference type="ARBA" id="ARBA00022737"/>
    </source>
</evidence>
<dbReference type="EnsemblPlants" id="OGLUM03G40780.1">
    <property type="protein sequence ID" value="OGLUM03G40780.1"/>
    <property type="gene ID" value="OGLUM03G40780"/>
</dbReference>
<dbReference type="Pfam" id="PF23559">
    <property type="entry name" value="WHD_DRP"/>
    <property type="match status" value="1"/>
</dbReference>
<feature type="domain" description="NB-ARC" evidence="7">
    <location>
        <begin position="244"/>
        <end position="329"/>
    </location>
</feature>
<sequence>MAELMATMVVGPLLSMVKNKASSYLLEQYKVMEGMEEQHEILKRKLPAILDVIADAEEQAAKHREGVKAWLEALRKVAYQANDVFDEFKYEALRRKAMGHYKKLGSMVVTKLIPTHNRFAFCRRMGDKLIKIVNEIEVLIAEMNAFRFEFRPEPPMYTMKWRETDSKISDLSMDIANKSRKEDKQEIVSRLLAPASEGDLTVIPIVGMGGMGKTTLAQLIYNDPQIQKHFQLLLWVIVEAAHKQKNGNERAELKEVVSGQRYLLVLDDVWNRDASKWEALKSYLQHGGSGSSVLTTTRDQAVAQVMAPAQKAYDLKRLKESFIEEIIKTSAFSSQQERPPELLKMVGDIAKKCSGSPLAATALGSTLRTKTTKKEWEAILSRSTICDEENGILPILKLSYNCLPSYMRQCFSFCAIFPKDHEIDVEMLIQLWMANCFIPEQQGECPEIIGKRIFSELVSRSFFQDAKGIPFEFHDIKNSKITCKIHDLMHDVAQSSMGKECAAIDTKVSKSEDFPYSARHIFLSSSRPEAIWNATLEKGYPGIQTLICSSQDGEALFYNKHVIEDFQNLSKYRSLRALKVRGGSFLKPKYLHQLRYLDLSYSTIKALPEDISILYHLQTLNLSHCYYLRRLPKGMKYMTALCHLYTHKCCSLKSMPPSLGHLICLQTLTCFVAGTCSGCSDLGELRQLDLGGQLELTQLENVTKADAKAANLGKKEKLTELSLEWTGQEYKEAENNHKEVLEGLTPHEGLKVLRIYSCGSSTCPTWMNKLQDMVRLELYGCKNLEKLPPLWQLPALEVLCLEGLDGLSWLFNSDTYTPFAFCKLKELTLSNMTNFETWWDTNEVQGEELIFPEVEKLLIKICRRLTALPKASNVISESSGRVSTACQMGGSRWNSREEATFPQLDKLTIRWCPELTTLPEAPKLSDLEISKGNQQISLQAASRHITSLSSLVLHFSTDDTETASVAKQQDSSDLVIEDEKWSHKSPLELMDLRRCNLLFSHPSALALWTCFAQLLDLKIRYVDALVSWPEEVFQGLVSLRKLHIYGCKNLTGHTQARGQSTPAPSELLPRLESLEISRCDSFVEVPNLPASLKLLEITGCPGLESIVFNQQQDTTMLVSAESFAQPDKSSLISGSTSDTNDHVLPRLESLVIGGCVRLEVLHLPPYIKKLDISSCKELQSLSGKLDAVRELSISYCRSLKSLESCLGELASLQQLKLFYCKSLESLPKGPQAYSSLTSLEIRGCSGIKVLPPNLQQRLDDIEDKELDACYEGNLQFLNRSTMRIHNSLLRCGVGRQQIRRLQGRIRPPHAWIWRDGGARELAAVGRLLRCRSAPSPFLELLPFSVGSFYVGLRRQLVSGGSSGCQSNAIQSRVLLSSKAGEEAGGWWNGGVLGQLSGAVVDIG</sequence>
<dbReference type="PANTHER" id="PTHR36766:SF55">
    <property type="entry name" value="OS11G0492900 PROTEIN"/>
    <property type="match status" value="1"/>
</dbReference>
<dbReference type="Proteomes" id="UP000026961">
    <property type="component" value="Chromosome 3"/>
</dbReference>
<dbReference type="Gramene" id="OGLUM03G40780.1">
    <property type="protein sequence ID" value="OGLUM03G40780.1"/>
    <property type="gene ID" value="OGLUM03G40780"/>
</dbReference>
<dbReference type="PANTHER" id="PTHR36766">
    <property type="entry name" value="PLANT BROAD-SPECTRUM MILDEW RESISTANCE PROTEIN RPW8"/>
    <property type="match status" value="1"/>
</dbReference>
<reference evidence="11" key="1">
    <citation type="submission" date="2015-04" db="UniProtKB">
        <authorList>
            <consortium name="EnsemblPlants"/>
        </authorList>
    </citation>
    <scope>IDENTIFICATION</scope>
</reference>
<dbReference type="Pfam" id="PF25019">
    <property type="entry name" value="LRR_R13L1-DRL21"/>
    <property type="match status" value="1"/>
</dbReference>
<dbReference type="SUPFAM" id="SSF52540">
    <property type="entry name" value="P-loop containing nucleoside triphosphate hydrolases"/>
    <property type="match status" value="1"/>
</dbReference>
<feature type="domain" description="Disease resistance protein winged helix" evidence="9">
    <location>
        <begin position="416"/>
        <end position="493"/>
    </location>
</feature>
<evidence type="ECO:0000256" key="2">
    <source>
        <dbReference type="ARBA" id="ARBA00022614"/>
    </source>
</evidence>
<feature type="domain" description="R13L1/DRL21-like LRR repeat region" evidence="10">
    <location>
        <begin position="682"/>
        <end position="803"/>
    </location>
</feature>
<dbReference type="InterPro" id="IPR058922">
    <property type="entry name" value="WHD_DRP"/>
</dbReference>
<evidence type="ECO:0000259" key="10">
    <source>
        <dbReference type="Pfam" id="PF25019"/>
    </source>
</evidence>
<dbReference type="Gene3D" id="1.10.10.10">
    <property type="entry name" value="Winged helix-like DNA-binding domain superfamily/Winged helix DNA-binding domain"/>
    <property type="match status" value="1"/>
</dbReference>
<feature type="domain" description="NB-ARC" evidence="7">
    <location>
        <begin position="182"/>
        <end position="243"/>
    </location>
</feature>
<dbReference type="eggNOG" id="KOG4658">
    <property type="taxonomic scope" value="Eukaryota"/>
</dbReference>
<feature type="domain" description="Disease resistance N-terminal" evidence="8">
    <location>
        <begin position="14"/>
        <end position="100"/>
    </location>
</feature>
<dbReference type="GO" id="GO:0043531">
    <property type="term" value="F:ADP binding"/>
    <property type="evidence" value="ECO:0007669"/>
    <property type="project" value="InterPro"/>
</dbReference>
<dbReference type="Gene3D" id="1.20.5.4130">
    <property type="match status" value="1"/>
</dbReference>
<keyword evidence="6" id="KW-0067">ATP-binding</keyword>
<keyword evidence="5" id="KW-0611">Plant defense</keyword>
<dbReference type="Gene3D" id="3.40.50.300">
    <property type="entry name" value="P-loop containing nucleotide triphosphate hydrolases"/>
    <property type="match status" value="1"/>
</dbReference>
<evidence type="ECO:0000259" key="7">
    <source>
        <dbReference type="Pfam" id="PF00931"/>
    </source>
</evidence>
<dbReference type="SUPFAM" id="SSF52058">
    <property type="entry name" value="L domain-like"/>
    <property type="match status" value="2"/>
</dbReference>
<dbReference type="InterPro" id="IPR027417">
    <property type="entry name" value="P-loop_NTPase"/>
</dbReference>
<dbReference type="Pfam" id="PF00931">
    <property type="entry name" value="NB-ARC"/>
    <property type="match status" value="2"/>
</dbReference>
<dbReference type="InterPro" id="IPR042197">
    <property type="entry name" value="Apaf_helical"/>
</dbReference>
<evidence type="ECO:0000256" key="1">
    <source>
        <dbReference type="ARBA" id="ARBA00008894"/>
    </source>
</evidence>
<dbReference type="GO" id="GO:0005524">
    <property type="term" value="F:ATP binding"/>
    <property type="evidence" value="ECO:0007669"/>
    <property type="project" value="UniProtKB-KW"/>
</dbReference>
<dbReference type="Pfam" id="PF18052">
    <property type="entry name" value="Rx_N"/>
    <property type="match status" value="1"/>
</dbReference>
<dbReference type="HOGENOM" id="CLU_000837_8_8_1"/>
<name>A0A0D9ZFT6_9ORYZ</name>
<dbReference type="InterPro" id="IPR032675">
    <property type="entry name" value="LRR_dom_sf"/>
</dbReference>
<evidence type="ECO:0000259" key="8">
    <source>
        <dbReference type="Pfam" id="PF18052"/>
    </source>
</evidence>
<keyword evidence="2" id="KW-0433">Leucine-rich repeat</keyword>
<dbReference type="Gene3D" id="1.10.8.430">
    <property type="entry name" value="Helical domain of apoptotic protease-activating factors"/>
    <property type="match status" value="1"/>
</dbReference>
<dbReference type="GO" id="GO:0002758">
    <property type="term" value="P:innate immune response-activating signaling pathway"/>
    <property type="evidence" value="ECO:0007669"/>
    <property type="project" value="UniProtKB-ARBA"/>
</dbReference>
<dbReference type="InterPro" id="IPR002182">
    <property type="entry name" value="NB-ARC"/>
</dbReference>
<evidence type="ECO:0000259" key="9">
    <source>
        <dbReference type="Pfam" id="PF23559"/>
    </source>
</evidence>
<protein>
    <submittedName>
        <fullName evidence="11">Uncharacterized protein</fullName>
    </submittedName>
</protein>
<evidence type="ECO:0000256" key="5">
    <source>
        <dbReference type="ARBA" id="ARBA00022821"/>
    </source>
</evidence>
<dbReference type="PRINTS" id="PR00364">
    <property type="entry name" value="DISEASERSIST"/>
</dbReference>
<reference evidence="11" key="2">
    <citation type="submission" date="2018-05" db="EMBL/GenBank/DDBJ databases">
        <title>OgluRS3 (Oryza glumaepatula Reference Sequence Version 3).</title>
        <authorList>
            <person name="Zhang J."/>
            <person name="Kudrna D."/>
            <person name="Lee S."/>
            <person name="Talag J."/>
            <person name="Welchert J."/>
            <person name="Wing R.A."/>
        </authorList>
    </citation>
    <scope>NUCLEOTIDE SEQUENCE [LARGE SCALE GENOMIC DNA]</scope>
</reference>
<evidence type="ECO:0000313" key="11">
    <source>
        <dbReference type="EnsemblPlants" id="OGLUM03G40780.1"/>
    </source>
</evidence>
<organism evidence="11">
    <name type="scientific">Oryza glumipatula</name>
    <dbReference type="NCBI Taxonomy" id="40148"/>
    <lineage>
        <taxon>Eukaryota</taxon>
        <taxon>Viridiplantae</taxon>
        <taxon>Streptophyta</taxon>
        <taxon>Embryophyta</taxon>
        <taxon>Tracheophyta</taxon>
        <taxon>Spermatophyta</taxon>
        <taxon>Magnoliopsida</taxon>
        <taxon>Liliopsida</taxon>
        <taxon>Poales</taxon>
        <taxon>Poaceae</taxon>
        <taxon>BOP clade</taxon>
        <taxon>Oryzoideae</taxon>
        <taxon>Oryzeae</taxon>
        <taxon>Oryzinae</taxon>
        <taxon>Oryza</taxon>
    </lineage>
</organism>
<keyword evidence="3" id="KW-0677">Repeat</keyword>
<dbReference type="FunFam" id="1.10.10.10:FF:000322">
    <property type="entry name" value="Probable disease resistance protein At1g63360"/>
    <property type="match status" value="1"/>
</dbReference>